<evidence type="ECO:0000256" key="7">
    <source>
        <dbReference type="ARBA" id="ARBA00023136"/>
    </source>
</evidence>
<keyword evidence="6 8" id="KW-1133">Transmembrane helix</keyword>
<dbReference type="Pfam" id="PF01925">
    <property type="entry name" value="TauE"/>
    <property type="match status" value="1"/>
</dbReference>
<dbReference type="GO" id="GO:0005886">
    <property type="term" value="C:plasma membrane"/>
    <property type="evidence" value="ECO:0007669"/>
    <property type="project" value="UniProtKB-SubCell"/>
</dbReference>
<evidence type="ECO:0000256" key="6">
    <source>
        <dbReference type="ARBA" id="ARBA00022989"/>
    </source>
</evidence>
<dbReference type="Proteomes" id="UP000667802">
    <property type="component" value="Unassembled WGS sequence"/>
</dbReference>
<proteinExistence type="inferred from homology"/>
<keyword evidence="5 8" id="KW-0812">Transmembrane</keyword>
<name>A0AAP5MBB0_9CYAN</name>
<dbReference type="EMBL" id="JAALHA020000010">
    <property type="protein sequence ID" value="MDR9896913.1"/>
    <property type="molecule type" value="Genomic_DNA"/>
</dbReference>
<evidence type="ECO:0000256" key="4">
    <source>
        <dbReference type="ARBA" id="ARBA00022475"/>
    </source>
</evidence>
<accession>A0AAP5MBB0</accession>
<evidence type="ECO:0000313" key="10">
    <source>
        <dbReference type="Proteomes" id="UP000667802"/>
    </source>
</evidence>
<dbReference type="InterPro" id="IPR052017">
    <property type="entry name" value="TSUP"/>
</dbReference>
<keyword evidence="7 8" id="KW-0472">Membrane</keyword>
<dbReference type="AlphaFoldDB" id="A0AAP5MBB0"/>
<comment type="subcellular location">
    <subcellularLocation>
        <location evidence="1 8">Cell membrane</location>
        <topology evidence="1 8">Multi-pass membrane protein</topology>
    </subcellularLocation>
</comment>
<evidence type="ECO:0000256" key="8">
    <source>
        <dbReference type="RuleBase" id="RU363041"/>
    </source>
</evidence>
<keyword evidence="3" id="KW-0813">Transport</keyword>
<keyword evidence="4 8" id="KW-1003">Cell membrane</keyword>
<evidence type="ECO:0000313" key="9">
    <source>
        <dbReference type="EMBL" id="MDR9896913.1"/>
    </source>
</evidence>
<gene>
    <name evidence="9" type="ORF">G7B40_020420</name>
</gene>
<feature type="transmembrane region" description="Helical" evidence="8">
    <location>
        <begin position="73"/>
        <end position="93"/>
    </location>
</feature>
<evidence type="ECO:0000256" key="2">
    <source>
        <dbReference type="ARBA" id="ARBA00009142"/>
    </source>
</evidence>
<dbReference type="PANTHER" id="PTHR30269">
    <property type="entry name" value="TRANSMEMBRANE PROTEIN YFCA"/>
    <property type="match status" value="1"/>
</dbReference>
<evidence type="ECO:0000256" key="3">
    <source>
        <dbReference type="ARBA" id="ARBA00022448"/>
    </source>
</evidence>
<sequence length="210" mass="23134">MTFMQACFLFFVAWITGILNSVAGGGGLIIFPALIFAGLSPISANATSAIASWPGLIAGVGAYYKELQPHLRLFLLFGSVSWIGGFVGAMLLLQIPTTLFDHLVPYLLLFATLLFTFSNSLTDWLNITFGEATQDTRYSLLKPLLIYFLVAIYGGFYGLGITFLMFAVMGMLGMKNIHQMNALKTLLTGVWTKSSDRSKARIEEKIKNRH</sequence>
<protein>
    <recommendedName>
        <fullName evidence="8">Probable membrane transporter protein</fullName>
    </recommendedName>
</protein>
<evidence type="ECO:0000256" key="1">
    <source>
        <dbReference type="ARBA" id="ARBA00004651"/>
    </source>
</evidence>
<reference evidence="10" key="1">
    <citation type="journal article" date="2021" name="Science">
        <title>Hunting the eagle killer: A cyanobacterial neurotoxin causes vacuolar myelinopathy.</title>
        <authorList>
            <person name="Breinlinger S."/>
            <person name="Phillips T.J."/>
            <person name="Haram B.N."/>
            <person name="Mares J."/>
            <person name="Martinez Yerena J.A."/>
            <person name="Hrouzek P."/>
            <person name="Sobotka R."/>
            <person name="Henderson W.M."/>
            <person name="Schmieder P."/>
            <person name="Williams S.M."/>
            <person name="Lauderdale J.D."/>
            <person name="Wilde H.D."/>
            <person name="Gerrin W."/>
            <person name="Kust A."/>
            <person name="Washington J.W."/>
            <person name="Wagner C."/>
            <person name="Geier B."/>
            <person name="Liebeke M."/>
            <person name="Enke H."/>
            <person name="Niedermeyer T.H.J."/>
            <person name="Wilde S.B."/>
        </authorList>
    </citation>
    <scope>NUCLEOTIDE SEQUENCE [LARGE SCALE GENOMIC DNA]</scope>
    <source>
        <strain evidence="10">Thurmond2011</strain>
    </source>
</reference>
<feature type="transmembrane region" description="Helical" evidence="8">
    <location>
        <begin position="145"/>
        <end position="172"/>
    </location>
</feature>
<dbReference type="PANTHER" id="PTHR30269:SF0">
    <property type="entry name" value="MEMBRANE TRANSPORTER PROTEIN YFCA-RELATED"/>
    <property type="match status" value="1"/>
</dbReference>
<organism evidence="9 10">
    <name type="scientific">Aetokthonos hydrillicola Thurmond2011</name>
    <dbReference type="NCBI Taxonomy" id="2712845"/>
    <lineage>
        <taxon>Bacteria</taxon>
        <taxon>Bacillati</taxon>
        <taxon>Cyanobacteriota</taxon>
        <taxon>Cyanophyceae</taxon>
        <taxon>Nostocales</taxon>
        <taxon>Hapalosiphonaceae</taxon>
        <taxon>Aetokthonos</taxon>
    </lineage>
</organism>
<evidence type="ECO:0000256" key="5">
    <source>
        <dbReference type="ARBA" id="ARBA00022692"/>
    </source>
</evidence>
<dbReference type="RefSeq" id="WP_208344545.1">
    <property type="nucleotide sequence ID" value="NZ_CAWQFN010000513.1"/>
</dbReference>
<comment type="similarity">
    <text evidence="2 8">Belongs to the 4-toluene sulfonate uptake permease (TSUP) (TC 2.A.102) family.</text>
</comment>
<keyword evidence="10" id="KW-1185">Reference proteome</keyword>
<dbReference type="InterPro" id="IPR002781">
    <property type="entry name" value="TM_pro_TauE-like"/>
</dbReference>
<feature type="transmembrane region" description="Helical" evidence="8">
    <location>
        <begin position="105"/>
        <end position="125"/>
    </location>
</feature>
<comment type="caution">
    <text evidence="9">The sequence shown here is derived from an EMBL/GenBank/DDBJ whole genome shotgun (WGS) entry which is preliminary data.</text>
</comment>